<protein>
    <recommendedName>
        <fullName evidence="4">Single domain-containing protein</fullName>
    </recommendedName>
</protein>
<dbReference type="InterPro" id="IPR053308">
    <property type="entry name" value="Vago-like"/>
</dbReference>
<feature type="signal peptide" evidence="3">
    <location>
        <begin position="1"/>
        <end position="18"/>
    </location>
</feature>
<organism evidence="5 6">
    <name type="scientific">Stomoxys calcitrans</name>
    <name type="common">Stable fly</name>
    <name type="synonym">Conops calcitrans</name>
    <dbReference type="NCBI Taxonomy" id="35570"/>
    <lineage>
        <taxon>Eukaryota</taxon>
        <taxon>Metazoa</taxon>
        <taxon>Ecdysozoa</taxon>
        <taxon>Arthropoda</taxon>
        <taxon>Hexapoda</taxon>
        <taxon>Insecta</taxon>
        <taxon>Pterygota</taxon>
        <taxon>Neoptera</taxon>
        <taxon>Endopterygota</taxon>
        <taxon>Diptera</taxon>
        <taxon>Brachycera</taxon>
        <taxon>Muscomorpha</taxon>
        <taxon>Muscoidea</taxon>
        <taxon>Muscidae</taxon>
        <taxon>Stomoxys</taxon>
    </lineage>
</organism>
<evidence type="ECO:0000256" key="2">
    <source>
        <dbReference type="ARBA" id="ARBA00022525"/>
    </source>
</evidence>
<keyword evidence="3" id="KW-0732">Signal</keyword>
<keyword evidence="6" id="KW-1185">Reference proteome</keyword>
<dbReference type="InterPro" id="IPR029277">
    <property type="entry name" value="SVWC_dom"/>
</dbReference>
<reference evidence="5" key="1">
    <citation type="submission" date="2020-05" db="UniProtKB">
        <authorList>
            <consortium name="EnsemblMetazoa"/>
        </authorList>
    </citation>
    <scope>IDENTIFICATION</scope>
    <source>
        <strain evidence="5">USDA</strain>
    </source>
</reference>
<dbReference type="PANTHER" id="PTHR39957">
    <property type="entry name" value="AT09846P1-RELATED"/>
    <property type="match status" value="1"/>
</dbReference>
<dbReference type="EnsemblMetazoa" id="SCAU010629-RA">
    <property type="protein sequence ID" value="SCAU010629-PA"/>
    <property type="gene ID" value="SCAU010629"/>
</dbReference>
<sequence>MKISTVALLFAFAIGTLATGTTYESSEHPGKCVYSDLVLSPGEHGKPAGKCEQFHCEEGFKGRIEPCDYRFIILEPPCWWGEIEDHSKPYPECCMRKVICPKSWKGK</sequence>
<dbReference type="VEuPathDB" id="VectorBase:SCAU010629"/>
<gene>
    <name evidence="5" type="primary">106094258</name>
</gene>
<accession>A0A1I8PS71</accession>
<feature type="chain" id="PRO_5009327108" description="Single domain-containing protein" evidence="3">
    <location>
        <begin position="19"/>
        <end position="107"/>
    </location>
</feature>
<evidence type="ECO:0000313" key="5">
    <source>
        <dbReference type="EnsemblMetazoa" id="SCAU010629-PA"/>
    </source>
</evidence>
<proteinExistence type="predicted"/>
<dbReference type="SMART" id="SM01318">
    <property type="entry name" value="SVWC"/>
    <property type="match status" value="1"/>
</dbReference>
<evidence type="ECO:0000256" key="3">
    <source>
        <dbReference type="SAM" id="SignalP"/>
    </source>
</evidence>
<dbReference type="KEGG" id="scac:106094258"/>
<dbReference type="Proteomes" id="UP000095300">
    <property type="component" value="Unassembled WGS sequence"/>
</dbReference>
<dbReference type="PANTHER" id="PTHR39957:SF1">
    <property type="entry name" value="AT09846P1-RELATED"/>
    <property type="match status" value="1"/>
</dbReference>
<evidence type="ECO:0000259" key="4">
    <source>
        <dbReference type="SMART" id="SM01318"/>
    </source>
</evidence>
<comment type="subcellular location">
    <subcellularLocation>
        <location evidence="1">Secreted</location>
    </subcellularLocation>
</comment>
<dbReference type="GO" id="GO:0005576">
    <property type="term" value="C:extracellular region"/>
    <property type="evidence" value="ECO:0007669"/>
    <property type="project" value="UniProtKB-SubCell"/>
</dbReference>
<dbReference type="OrthoDB" id="7901229at2759"/>
<evidence type="ECO:0000313" key="6">
    <source>
        <dbReference type="Proteomes" id="UP000095300"/>
    </source>
</evidence>
<dbReference type="Pfam" id="PF15430">
    <property type="entry name" value="SVWC"/>
    <property type="match status" value="1"/>
</dbReference>
<feature type="domain" description="Single" evidence="4">
    <location>
        <begin position="32"/>
        <end position="100"/>
    </location>
</feature>
<name>A0A1I8PS71_STOCA</name>
<dbReference type="AlphaFoldDB" id="A0A1I8PS71"/>
<evidence type="ECO:0000256" key="1">
    <source>
        <dbReference type="ARBA" id="ARBA00004613"/>
    </source>
</evidence>
<keyword evidence="2" id="KW-0964">Secreted</keyword>